<evidence type="ECO:0000313" key="3">
    <source>
        <dbReference type="EMBL" id="QEG41677.1"/>
    </source>
</evidence>
<keyword evidence="1" id="KW-0472">Membrane</keyword>
<keyword evidence="4" id="KW-1185">Reference proteome</keyword>
<keyword evidence="1" id="KW-1133">Transmembrane helix</keyword>
<dbReference type="Pfam" id="PF07596">
    <property type="entry name" value="SBP_bac_10"/>
    <property type="match status" value="1"/>
</dbReference>
<accession>A0A5B9QRE9</accession>
<dbReference type="SUPFAM" id="SSF54523">
    <property type="entry name" value="Pili subunits"/>
    <property type="match status" value="1"/>
</dbReference>
<proteinExistence type="predicted"/>
<keyword evidence="1" id="KW-0812">Transmembrane</keyword>
<dbReference type="Gene3D" id="3.30.700.10">
    <property type="entry name" value="Glycoprotein, Type 4 Pilin"/>
    <property type="match status" value="1"/>
</dbReference>
<name>A0A5B9QRE9_9BACT</name>
<reference evidence="3 4" key="1">
    <citation type="submission" date="2019-08" db="EMBL/GenBank/DDBJ databases">
        <title>Deep-cultivation of Planctomycetes and their phenomic and genomic characterization uncovers novel biology.</title>
        <authorList>
            <person name="Wiegand S."/>
            <person name="Jogler M."/>
            <person name="Boedeker C."/>
            <person name="Pinto D."/>
            <person name="Vollmers J."/>
            <person name="Rivas-Marin E."/>
            <person name="Kohn T."/>
            <person name="Peeters S.H."/>
            <person name="Heuer A."/>
            <person name="Rast P."/>
            <person name="Oberbeckmann S."/>
            <person name="Bunk B."/>
            <person name="Jeske O."/>
            <person name="Meyerdierks A."/>
            <person name="Storesund J.E."/>
            <person name="Kallscheuer N."/>
            <person name="Luecker S."/>
            <person name="Lage O.M."/>
            <person name="Pohl T."/>
            <person name="Merkel B.J."/>
            <person name="Hornburger P."/>
            <person name="Mueller R.-W."/>
            <person name="Bruemmer F."/>
            <person name="Labrenz M."/>
            <person name="Spormann A.M."/>
            <person name="Op den Camp H."/>
            <person name="Overmann J."/>
            <person name="Amann R."/>
            <person name="Jetten M.S.M."/>
            <person name="Mascher T."/>
            <person name="Medema M.H."/>
            <person name="Devos D.P."/>
            <person name="Kaster A.-K."/>
            <person name="Ovreas L."/>
            <person name="Rohde M."/>
            <person name="Galperin M.Y."/>
            <person name="Jogler C."/>
        </authorList>
    </citation>
    <scope>NUCLEOTIDE SEQUENCE [LARGE SCALE GENOMIC DNA]</scope>
    <source>
        <strain evidence="3 4">UC8</strain>
    </source>
</reference>
<evidence type="ECO:0000259" key="2">
    <source>
        <dbReference type="Pfam" id="PF07596"/>
    </source>
</evidence>
<dbReference type="OrthoDB" id="241541at2"/>
<dbReference type="InterPro" id="IPR012902">
    <property type="entry name" value="N_methyl_site"/>
</dbReference>
<dbReference type="Proteomes" id="UP000325286">
    <property type="component" value="Chromosome"/>
</dbReference>
<dbReference type="PANTHER" id="PTHR30093:SF2">
    <property type="entry name" value="TYPE II SECRETION SYSTEM PROTEIN H"/>
    <property type="match status" value="1"/>
</dbReference>
<dbReference type="InterPro" id="IPR011453">
    <property type="entry name" value="DUF1559"/>
</dbReference>
<dbReference type="EMBL" id="CP042914">
    <property type="protein sequence ID" value="QEG41677.1"/>
    <property type="molecule type" value="Genomic_DNA"/>
</dbReference>
<organism evidence="3 4">
    <name type="scientific">Roseimaritima ulvae</name>
    <dbReference type="NCBI Taxonomy" id="980254"/>
    <lineage>
        <taxon>Bacteria</taxon>
        <taxon>Pseudomonadati</taxon>
        <taxon>Planctomycetota</taxon>
        <taxon>Planctomycetia</taxon>
        <taxon>Pirellulales</taxon>
        <taxon>Pirellulaceae</taxon>
        <taxon>Roseimaritima</taxon>
    </lineage>
</organism>
<dbReference type="InterPro" id="IPR045584">
    <property type="entry name" value="Pilin-like"/>
</dbReference>
<feature type="domain" description="DUF1559" evidence="2">
    <location>
        <begin position="41"/>
        <end position="319"/>
    </location>
</feature>
<dbReference type="Pfam" id="PF07963">
    <property type="entry name" value="N_methyl"/>
    <property type="match status" value="1"/>
</dbReference>
<dbReference type="AlphaFoldDB" id="A0A5B9QRE9"/>
<dbReference type="PROSITE" id="PS00409">
    <property type="entry name" value="PROKAR_NTER_METHYL"/>
    <property type="match status" value="1"/>
</dbReference>
<evidence type="ECO:0000256" key="1">
    <source>
        <dbReference type="SAM" id="Phobius"/>
    </source>
</evidence>
<dbReference type="PANTHER" id="PTHR30093">
    <property type="entry name" value="GENERAL SECRETION PATHWAY PROTEIN G"/>
    <property type="match status" value="1"/>
</dbReference>
<feature type="transmembrane region" description="Helical" evidence="1">
    <location>
        <begin position="12"/>
        <end position="39"/>
    </location>
</feature>
<dbReference type="KEGG" id="rul:UC8_37030"/>
<dbReference type="NCBIfam" id="TIGR02532">
    <property type="entry name" value="IV_pilin_GFxxxE"/>
    <property type="match status" value="1"/>
</dbReference>
<protein>
    <recommendedName>
        <fullName evidence="2">DUF1559 domain-containing protein</fullName>
    </recommendedName>
</protein>
<sequence>MRDSKPTVCRTAPAGFTLVELLVVLAIIVIVAALFLPAVRSSKEAARRMSCGNNLKQLGLALHNYHDTHSHFPAAMGGTLGGTSDRDSNAGRLSGLVAMLPFLEQPGLWQQLQQPSEHDGVTYPAMGPAPWVAEYPVWSRQLSTLACASAAPQSSGLGRTNYAFSIGDLAVQIHDPGVLRGAFACGQTSRLDDIADGASYTLAMAEIGTRDGRAVQGQFAVNQSNQILKDPSACFATSADEHYASQQPLSDDGRGGRWADGAAGYGLVQTILPPNSPSCAVGGIEAVDGIYSAGSYHPGGSQIVKLDGAVSFITADVDTGQTSAAPLSPQRLQAGPVPSPYGIWGALGTAAGEETSAD</sequence>
<dbReference type="RefSeq" id="WP_068142721.1">
    <property type="nucleotide sequence ID" value="NZ_CP042914.1"/>
</dbReference>
<evidence type="ECO:0000313" key="4">
    <source>
        <dbReference type="Proteomes" id="UP000325286"/>
    </source>
</evidence>
<gene>
    <name evidence="3" type="ORF">UC8_37030</name>
</gene>